<sequence>MLRTAKLSNFNILLDTTGWNKPAKSQVVPSDNKKTNDFT</sequence>
<reference evidence="1 2" key="1">
    <citation type="submission" date="2016-10" db="EMBL/GenBank/DDBJ databases">
        <authorList>
            <person name="de Groot N.N."/>
        </authorList>
    </citation>
    <scope>NUCLEOTIDE SEQUENCE [LARGE SCALE GENOMIC DNA]</scope>
    <source>
        <strain evidence="1 2">DSM 21039</strain>
    </source>
</reference>
<organism evidence="1 2">
    <name type="scientific">Chitinophaga rupis</name>
    <dbReference type="NCBI Taxonomy" id="573321"/>
    <lineage>
        <taxon>Bacteria</taxon>
        <taxon>Pseudomonadati</taxon>
        <taxon>Bacteroidota</taxon>
        <taxon>Chitinophagia</taxon>
        <taxon>Chitinophagales</taxon>
        <taxon>Chitinophagaceae</taxon>
        <taxon>Chitinophaga</taxon>
    </lineage>
</organism>
<evidence type="ECO:0000313" key="1">
    <source>
        <dbReference type="EMBL" id="SEM33757.1"/>
    </source>
</evidence>
<accession>A0A1H7XKR2</accession>
<keyword evidence="2" id="KW-1185">Reference proteome</keyword>
<proteinExistence type="predicted"/>
<dbReference type="Proteomes" id="UP000198984">
    <property type="component" value="Unassembled WGS sequence"/>
</dbReference>
<evidence type="ECO:0000313" key="2">
    <source>
        <dbReference type="Proteomes" id="UP000198984"/>
    </source>
</evidence>
<gene>
    <name evidence="1" type="ORF">SAMN04488505_10495</name>
</gene>
<name>A0A1H7XKR2_9BACT</name>
<dbReference type="EMBL" id="FOBB01000004">
    <property type="protein sequence ID" value="SEM33757.1"/>
    <property type="molecule type" value="Genomic_DNA"/>
</dbReference>
<protein>
    <submittedName>
        <fullName evidence="1">Uncharacterized protein</fullName>
    </submittedName>
</protein>
<dbReference type="STRING" id="573321.SAMN04488505_10495"/>
<dbReference type="AlphaFoldDB" id="A0A1H7XKR2"/>